<evidence type="ECO:0000256" key="7">
    <source>
        <dbReference type="ARBA" id="ARBA00050038"/>
    </source>
</evidence>
<dbReference type="CDD" id="cd00462">
    <property type="entry name" value="PTH"/>
    <property type="match status" value="1"/>
</dbReference>
<feature type="binding site" evidence="8">
    <location>
        <position position="14"/>
    </location>
    <ligand>
        <name>tRNA</name>
        <dbReference type="ChEBI" id="CHEBI:17843"/>
    </ligand>
</feature>
<evidence type="ECO:0000256" key="10">
    <source>
        <dbReference type="RuleBase" id="RU004320"/>
    </source>
</evidence>
<comment type="function">
    <text evidence="8">Hydrolyzes ribosome-free peptidyl-tRNAs (with 1 or more amino acids incorporated), which drop off the ribosome during protein synthesis, or as a result of ribosome stalling.</text>
</comment>
<comment type="function">
    <text evidence="8">Catalyzes the release of premature peptidyl moieties from peptidyl-tRNA molecules trapped in stalled 50S ribosomal subunits, and thus maintains levels of free tRNAs and 50S ribosomes.</text>
</comment>
<dbReference type="RefSeq" id="WP_134110653.1">
    <property type="nucleotide sequence ID" value="NZ_SOCN01000001.1"/>
</dbReference>
<dbReference type="PANTHER" id="PTHR17224:SF1">
    <property type="entry name" value="PEPTIDYL-TRNA HYDROLASE"/>
    <property type="match status" value="1"/>
</dbReference>
<dbReference type="GO" id="GO:0000049">
    <property type="term" value="F:tRNA binding"/>
    <property type="evidence" value="ECO:0007669"/>
    <property type="project" value="UniProtKB-UniRule"/>
</dbReference>
<evidence type="ECO:0000256" key="8">
    <source>
        <dbReference type="HAMAP-Rule" id="MF_00083"/>
    </source>
</evidence>
<comment type="similarity">
    <text evidence="5 8 10">Belongs to the PTH family.</text>
</comment>
<dbReference type="Gene3D" id="3.40.50.1470">
    <property type="entry name" value="Peptidyl-tRNA hydrolase"/>
    <property type="match status" value="1"/>
</dbReference>
<dbReference type="PROSITE" id="PS01196">
    <property type="entry name" value="PEPT_TRNA_HYDROL_2"/>
    <property type="match status" value="1"/>
</dbReference>
<organism evidence="11 12">
    <name type="scientific">Mycoplasmopsis mustelae</name>
    <dbReference type="NCBI Taxonomy" id="171289"/>
    <lineage>
        <taxon>Bacteria</taxon>
        <taxon>Bacillati</taxon>
        <taxon>Mycoplasmatota</taxon>
        <taxon>Mycoplasmoidales</taxon>
        <taxon>Metamycoplasmataceae</taxon>
        <taxon>Mycoplasmopsis</taxon>
    </lineage>
</organism>
<dbReference type="GO" id="GO:0006515">
    <property type="term" value="P:protein quality control for misfolded or incompletely synthesized proteins"/>
    <property type="evidence" value="ECO:0007669"/>
    <property type="project" value="UniProtKB-UniRule"/>
</dbReference>
<dbReference type="GO" id="GO:0005737">
    <property type="term" value="C:cytoplasm"/>
    <property type="evidence" value="ECO:0007669"/>
    <property type="project" value="UniProtKB-SubCell"/>
</dbReference>
<comment type="subcellular location">
    <subcellularLocation>
        <location evidence="8">Cytoplasm</location>
    </subcellularLocation>
</comment>
<dbReference type="GO" id="GO:0072344">
    <property type="term" value="P:rescue of stalled ribosome"/>
    <property type="evidence" value="ECO:0007669"/>
    <property type="project" value="UniProtKB-UniRule"/>
</dbReference>
<dbReference type="OrthoDB" id="9800507at2"/>
<proteinExistence type="inferred from homology"/>
<evidence type="ECO:0000256" key="9">
    <source>
        <dbReference type="RuleBase" id="RU000673"/>
    </source>
</evidence>
<name>A0A4R7UDA0_9BACT</name>
<dbReference type="GO" id="GO:0004045">
    <property type="term" value="F:peptidyl-tRNA hydrolase activity"/>
    <property type="evidence" value="ECO:0007669"/>
    <property type="project" value="UniProtKB-UniRule"/>
</dbReference>
<gene>
    <name evidence="8" type="primary">pth</name>
    <name evidence="11" type="ORF">BCF59_0364</name>
</gene>
<dbReference type="HAMAP" id="MF_00083">
    <property type="entry name" value="Pept_tRNA_hydro_bact"/>
    <property type="match status" value="1"/>
</dbReference>
<comment type="catalytic activity">
    <reaction evidence="6 8 9">
        <text>an N-acyl-L-alpha-aminoacyl-tRNA + H2O = an N-acyl-L-amino acid + a tRNA + H(+)</text>
        <dbReference type="Rhea" id="RHEA:54448"/>
        <dbReference type="Rhea" id="RHEA-COMP:10123"/>
        <dbReference type="Rhea" id="RHEA-COMP:13883"/>
        <dbReference type="ChEBI" id="CHEBI:15377"/>
        <dbReference type="ChEBI" id="CHEBI:15378"/>
        <dbReference type="ChEBI" id="CHEBI:59874"/>
        <dbReference type="ChEBI" id="CHEBI:78442"/>
        <dbReference type="ChEBI" id="CHEBI:138191"/>
        <dbReference type="EC" id="3.1.1.29"/>
    </reaction>
</comment>
<dbReference type="InterPro" id="IPR018171">
    <property type="entry name" value="Pept_tRNA_hydro_CS"/>
</dbReference>
<dbReference type="SUPFAM" id="SSF53178">
    <property type="entry name" value="Peptidyl-tRNA hydrolase-like"/>
    <property type="match status" value="1"/>
</dbReference>
<feature type="site" description="Stabilizes the basic form of H active site to accept a proton" evidence="8">
    <location>
        <position position="87"/>
    </location>
</feature>
<evidence type="ECO:0000256" key="4">
    <source>
        <dbReference type="ARBA" id="ARBA00022884"/>
    </source>
</evidence>
<keyword evidence="8" id="KW-0963">Cytoplasm</keyword>
<evidence type="ECO:0000256" key="6">
    <source>
        <dbReference type="ARBA" id="ARBA00048707"/>
    </source>
</evidence>
<dbReference type="FunFam" id="3.40.50.1470:FF:000001">
    <property type="entry name" value="Peptidyl-tRNA hydrolase"/>
    <property type="match status" value="1"/>
</dbReference>
<feature type="binding site" evidence="8">
    <location>
        <position position="108"/>
    </location>
    <ligand>
        <name>tRNA</name>
        <dbReference type="ChEBI" id="CHEBI:17843"/>
    </ligand>
</feature>
<accession>A0A4R7UDA0</accession>
<evidence type="ECO:0000313" key="11">
    <source>
        <dbReference type="EMBL" id="TDV24399.1"/>
    </source>
</evidence>
<dbReference type="AlphaFoldDB" id="A0A4R7UDA0"/>
<evidence type="ECO:0000256" key="5">
    <source>
        <dbReference type="ARBA" id="ARBA00038063"/>
    </source>
</evidence>
<dbReference type="Proteomes" id="UP000295757">
    <property type="component" value="Unassembled WGS sequence"/>
</dbReference>
<feature type="binding site" evidence="8">
    <location>
        <position position="62"/>
    </location>
    <ligand>
        <name>tRNA</name>
        <dbReference type="ChEBI" id="CHEBI:17843"/>
    </ligand>
</feature>
<comment type="caution">
    <text evidence="11">The sequence shown here is derived from an EMBL/GenBank/DDBJ whole genome shotgun (WGS) entry which is preliminary data.</text>
</comment>
<feature type="binding site" evidence="8">
    <location>
        <position position="60"/>
    </location>
    <ligand>
        <name>tRNA</name>
        <dbReference type="ChEBI" id="CHEBI:17843"/>
    </ligand>
</feature>
<evidence type="ECO:0000256" key="1">
    <source>
        <dbReference type="ARBA" id="ARBA00013260"/>
    </source>
</evidence>
<evidence type="ECO:0000313" key="12">
    <source>
        <dbReference type="Proteomes" id="UP000295757"/>
    </source>
</evidence>
<feature type="active site" description="Proton acceptor" evidence="8">
    <location>
        <position position="19"/>
    </location>
</feature>
<keyword evidence="12" id="KW-1185">Reference proteome</keyword>
<dbReference type="Pfam" id="PF01195">
    <property type="entry name" value="Pept_tRNA_hydro"/>
    <property type="match status" value="1"/>
</dbReference>
<reference evidence="11 12" key="1">
    <citation type="submission" date="2019-03" db="EMBL/GenBank/DDBJ databases">
        <title>Genomic Encyclopedia of Archaeal and Bacterial Type Strains, Phase II (KMG-II): from individual species to whole genera.</title>
        <authorList>
            <person name="Goeker M."/>
        </authorList>
    </citation>
    <scope>NUCLEOTIDE SEQUENCE [LARGE SCALE GENOMIC DNA]</scope>
    <source>
        <strain evidence="11 12">ATCC 35214</strain>
    </source>
</reference>
<dbReference type="PROSITE" id="PS01195">
    <property type="entry name" value="PEPT_TRNA_HYDROL_1"/>
    <property type="match status" value="1"/>
</dbReference>
<keyword evidence="2 8" id="KW-0820">tRNA-binding</keyword>
<dbReference type="InterPro" id="IPR036416">
    <property type="entry name" value="Pept_tRNA_hydro_sf"/>
</dbReference>
<dbReference type="PANTHER" id="PTHR17224">
    <property type="entry name" value="PEPTIDYL-TRNA HYDROLASE"/>
    <property type="match status" value="1"/>
</dbReference>
<comment type="subunit">
    <text evidence="8">Monomer.</text>
</comment>
<protein>
    <recommendedName>
        <fullName evidence="7 8">Peptidyl-tRNA hydrolase</fullName>
        <shortName evidence="8">Pth</shortName>
        <ecNumber evidence="1 8">3.1.1.29</ecNumber>
    </recommendedName>
</protein>
<keyword evidence="3 8" id="KW-0378">Hydrolase</keyword>
<evidence type="ECO:0000256" key="3">
    <source>
        <dbReference type="ARBA" id="ARBA00022801"/>
    </source>
</evidence>
<keyword evidence="4 8" id="KW-0694">RNA-binding</keyword>
<dbReference type="InterPro" id="IPR001328">
    <property type="entry name" value="Pept_tRNA_hydro"/>
</dbReference>
<feature type="site" description="Discriminates between blocked and unblocked aminoacyl-tRNA" evidence="8">
    <location>
        <position position="9"/>
    </location>
</feature>
<dbReference type="EC" id="3.1.1.29" evidence="1 8"/>
<dbReference type="EMBL" id="SOCN01000001">
    <property type="protein sequence ID" value="TDV24399.1"/>
    <property type="molecule type" value="Genomic_DNA"/>
</dbReference>
<evidence type="ECO:0000256" key="2">
    <source>
        <dbReference type="ARBA" id="ARBA00022555"/>
    </source>
</evidence>
<sequence length="186" mass="20823">MKLIVGLGNPGIEYKYTRHNVGFLVIDEICRKLNITLNKNKFKGEFAKIDDIIIAKPLTFMNLSGQFISQLCAFFKIKPDDVMVIHDEKDYELGKATIKIGGSGGSHNGVKNIVELLNSESFKRLRIGIKVPFQGELKDFVLGKFSLIEIEILRPIINVSADAAISYGFNDINTVMNKFNKKNNGI</sequence>
<dbReference type="NCBIfam" id="TIGR00447">
    <property type="entry name" value="pth"/>
    <property type="match status" value="1"/>
</dbReference>